<dbReference type="RefSeq" id="WP_194414011.1">
    <property type="nucleotide sequence ID" value="NZ_BAABKZ010000002.1"/>
</dbReference>
<dbReference type="PANTHER" id="PTHR38459">
    <property type="entry name" value="PROPHAGE BACTOPRENOL-LINKED GLUCOSE TRANSLOCASE HOMOLOG"/>
    <property type="match status" value="1"/>
</dbReference>
<evidence type="ECO:0000256" key="5">
    <source>
        <dbReference type="ARBA" id="ARBA00023136"/>
    </source>
</evidence>
<keyword evidence="9" id="KW-1185">Reference proteome</keyword>
<feature type="transmembrane region" description="Helical" evidence="6">
    <location>
        <begin position="12"/>
        <end position="34"/>
    </location>
</feature>
<keyword evidence="5 6" id="KW-0472">Membrane</keyword>
<name>A0ABP9MGH3_9MICO</name>
<dbReference type="Proteomes" id="UP001501407">
    <property type="component" value="Unassembled WGS sequence"/>
</dbReference>
<keyword evidence="3 6" id="KW-0812">Transmembrane</keyword>
<dbReference type="InterPro" id="IPR051401">
    <property type="entry name" value="GtrA_CellWall_Glycosyl"/>
</dbReference>
<dbReference type="EMBL" id="BAABKZ010000002">
    <property type="protein sequence ID" value="GAA5096261.1"/>
    <property type="molecule type" value="Genomic_DNA"/>
</dbReference>
<comment type="caution">
    <text evidence="8">The sequence shown here is derived from an EMBL/GenBank/DDBJ whole genome shotgun (WGS) entry which is preliminary data.</text>
</comment>
<evidence type="ECO:0000313" key="8">
    <source>
        <dbReference type="EMBL" id="GAA5096261.1"/>
    </source>
</evidence>
<dbReference type="PANTHER" id="PTHR38459:SF1">
    <property type="entry name" value="PROPHAGE BACTOPRENOL-LINKED GLUCOSE TRANSLOCASE HOMOLOG"/>
    <property type="match status" value="1"/>
</dbReference>
<evidence type="ECO:0000313" key="9">
    <source>
        <dbReference type="Proteomes" id="UP001501407"/>
    </source>
</evidence>
<gene>
    <name evidence="8" type="ORF">GCM10025760_29550</name>
</gene>
<feature type="transmembrane region" description="Helical" evidence="6">
    <location>
        <begin position="87"/>
        <end position="107"/>
    </location>
</feature>
<evidence type="ECO:0000256" key="3">
    <source>
        <dbReference type="ARBA" id="ARBA00022692"/>
    </source>
</evidence>
<accession>A0ABP9MGH3</accession>
<evidence type="ECO:0000256" key="6">
    <source>
        <dbReference type="SAM" id="Phobius"/>
    </source>
</evidence>
<keyword evidence="4 6" id="KW-1133">Transmembrane helix</keyword>
<comment type="similarity">
    <text evidence="2">Belongs to the GtrA family.</text>
</comment>
<dbReference type="Pfam" id="PF04138">
    <property type="entry name" value="GtrA_DPMS_TM"/>
    <property type="match status" value="1"/>
</dbReference>
<feature type="domain" description="GtrA/DPMS transmembrane" evidence="7">
    <location>
        <begin position="15"/>
        <end position="142"/>
    </location>
</feature>
<feature type="transmembrane region" description="Helical" evidence="6">
    <location>
        <begin position="46"/>
        <end position="66"/>
    </location>
</feature>
<comment type="subcellular location">
    <subcellularLocation>
        <location evidence="1">Membrane</location>
        <topology evidence="1">Multi-pass membrane protein</topology>
    </subcellularLocation>
</comment>
<evidence type="ECO:0000256" key="1">
    <source>
        <dbReference type="ARBA" id="ARBA00004141"/>
    </source>
</evidence>
<protein>
    <recommendedName>
        <fullName evidence="7">GtrA/DPMS transmembrane domain-containing protein</fullName>
    </recommendedName>
</protein>
<evidence type="ECO:0000259" key="7">
    <source>
        <dbReference type="Pfam" id="PF04138"/>
    </source>
</evidence>
<evidence type="ECO:0000256" key="4">
    <source>
        <dbReference type="ARBA" id="ARBA00022989"/>
    </source>
</evidence>
<evidence type="ECO:0000256" key="2">
    <source>
        <dbReference type="ARBA" id="ARBA00009399"/>
    </source>
</evidence>
<sequence>MPDERLRAQVRDLARFAVVGGFGVVVDLTVFNLLRVSLLADDRVAGAALIAKSIAVIVAILTNWAGNRWWTFRTQRGTRLVSEAAKFFVVSLAGSGITLLCLAFSHYVLDLTSGLADNISANVVGLVLGSAFRFVVARTWIFRSGPGAPTVSVLSGAVSPRHL</sequence>
<reference evidence="9" key="1">
    <citation type="journal article" date="2019" name="Int. J. Syst. Evol. Microbiol.">
        <title>The Global Catalogue of Microorganisms (GCM) 10K type strain sequencing project: providing services to taxonomists for standard genome sequencing and annotation.</title>
        <authorList>
            <consortium name="The Broad Institute Genomics Platform"/>
            <consortium name="The Broad Institute Genome Sequencing Center for Infectious Disease"/>
            <person name="Wu L."/>
            <person name="Ma J."/>
        </authorList>
    </citation>
    <scope>NUCLEOTIDE SEQUENCE [LARGE SCALE GENOMIC DNA]</scope>
    <source>
        <strain evidence="9">JCM 18959</strain>
    </source>
</reference>
<organism evidence="8 9">
    <name type="scientific">Microbacterium yannicii</name>
    <dbReference type="NCBI Taxonomy" id="671622"/>
    <lineage>
        <taxon>Bacteria</taxon>
        <taxon>Bacillati</taxon>
        <taxon>Actinomycetota</taxon>
        <taxon>Actinomycetes</taxon>
        <taxon>Micrococcales</taxon>
        <taxon>Microbacteriaceae</taxon>
        <taxon>Microbacterium</taxon>
    </lineage>
</organism>
<proteinExistence type="inferred from homology"/>
<dbReference type="InterPro" id="IPR007267">
    <property type="entry name" value="GtrA_DPMS_TM"/>
</dbReference>
<feature type="transmembrane region" description="Helical" evidence="6">
    <location>
        <begin position="119"/>
        <end position="136"/>
    </location>
</feature>